<gene>
    <name evidence="2" type="ORF">CJO09_14655</name>
    <name evidence="3" type="ORF">CJP73_14420</name>
</gene>
<organism evidence="3 4">
    <name type="scientific">Neopusillimonas maritima</name>
    <dbReference type="NCBI Taxonomy" id="2026239"/>
    <lineage>
        <taxon>Bacteria</taxon>
        <taxon>Pseudomonadati</taxon>
        <taxon>Pseudomonadota</taxon>
        <taxon>Betaproteobacteria</taxon>
        <taxon>Burkholderiales</taxon>
        <taxon>Alcaligenaceae</taxon>
        <taxon>Neopusillimonas</taxon>
    </lineage>
</organism>
<evidence type="ECO:0000313" key="4">
    <source>
        <dbReference type="Proteomes" id="UP000266206"/>
    </source>
</evidence>
<reference evidence="4 5" key="1">
    <citation type="submission" date="2017-08" db="EMBL/GenBank/DDBJ databases">
        <title>Pusillimonas indicus sp. nov., a member of the family Alcaligenaceae isolated from surface seawater.</title>
        <authorList>
            <person name="Li J."/>
        </authorList>
    </citation>
    <scope>NUCLEOTIDE SEQUENCE [LARGE SCALE GENOMIC DNA]</scope>
    <source>
        <strain evidence="2 5">17-4A</strain>
        <strain evidence="3 4">L52-1-41</strain>
    </source>
</reference>
<dbReference type="AlphaFoldDB" id="A0A3A1YSR2"/>
<dbReference type="Pfam" id="PF03476">
    <property type="entry name" value="MOSC_N"/>
    <property type="match status" value="1"/>
</dbReference>
<dbReference type="Proteomes" id="UP000266483">
    <property type="component" value="Unassembled WGS sequence"/>
</dbReference>
<proteinExistence type="predicted"/>
<dbReference type="EMBL" id="NQYH01000016">
    <property type="protein sequence ID" value="RIY39434.1"/>
    <property type="molecule type" value="Genomic_DNA"/>
</dbReference>
<keyword evidence="5" id="KW-1185">Reference proteome</keyword>
<sequence length="123" mass="13805">MQTGYCPIYGCEPLPDSEAQPYHHRWLVVDQDGHALNAEQKPKLKEIQLSLSFGYLVLKGEGMLRMDIPLDVIEDDDSVVGEIHAGMRRLRIVDEGDLAAAWVSNFLGVQGRLVKIHPDEKPL</sequence>
<dbReference type="SUPFAM" id="SSF141673">
    <property type="entry name" value="MOSC N-terminal domain-like"/>
    <property type="match status" value="1"/>
</dbReference>
<dbReference type="EMBL" id="NQOU01000008">
    <property type="protein sequence ID" value="RII81823.1"/>
    <property type="molecule type" value="Genomic_DNA"/>
</dbReference>
<evidence type="ECO:0000259" key="1">
    <source>
        <dbReference type="Pfam" id="PF03476"/>
    </source>
</evidence>
<evidence type="ECO:0000313" key="5">
    <source>
        <dbReference type="Proteomes" id="UP000266483"/>
    </source>
</evidence>
<evidence type="ECO:0000313" key="2">
    <source>
        <dbReference type="EMBL" id="RII81823.1"/>
    </source>
</evidence>
<dbReference type="Proteomes" id="UP000266206">
    <property type="component" value="Unassembled WGS sequence"/>
</dbReference>
<accession>A0A3A1YSR2</accession>
<comment type="caution">
    <text evidence="3">The sequence shown here is derived from an EMBL/GenBank/DDBJ whole genome shotgun (WGS) entry which is preliminary data.</text>
</comment>
<evidence type="ECO:0000313" key="3">
    <source>
        <dbReference type="EMBL" id="RIY39434.1"/>
    </source>
</evidence>
<feature type="domain" description="Molybdenum cofactor sulfurase middle" evidence="1">
    <location>
        <begin position="25"/>
        <end position="110"/>
    </location>
</feature>
<dbReference type="InterPro" id="IPR005303">
    <property type="entry name" value="MOCOS_middle"/>
</dbReference>
<dbReference type="OrthoDB" id="581532at2"/>
<protein>
    <recommendedName>
        <fullName evidence="1">Molybdenum cofactor sulfurase middle domain-containing protein</fullName>
    </recommendedName>
</protein>
<name>A0A3A1YSR2_9BURK</name>